<dbReference type="Proteomes" id="UP000261948">
    <property type="component" value="Unassembled WGS sequence"/>
</dbReference>
<evidence type="ECO:0000313" key="7">
    <source>
        <dbReference type="Proteomes" id="UP000261948"/>
    </source>
</evidence>
<keyword evidence="7" id="KW-1185">Reference proteome</keyword>
<dbReference type="OrthoDB" id="110033at2"/>
<dbReference type="PANTHER" id="PTHR30427">
    <property type="entry name" value="TRANSCRIPTIONAL ACTIVATOR PROTEIN LYSR"/>
    <property type="match status" value="1"/>
</dbReference>
<evidence type="ECO:0000256" key="1">
    <source>
        <dbReference type="ARBA" id="ARBA00009437"/>
    </source>
</evidence>
<dbReference type="GO" id="GO:0003700">
    <property type="term" value="F:DNA-binding transcription factor activity"/>
    <property type="evidence" value="ECO:0007669"/>
    <property type="project" value="InterPro"/>
</dbReference>
<dbReference type="GO" id="GO:0010628">
    <property type="term" value="P:positive regulation of gene expression"/>
    <property type="evidence" value="ECO:0007669"/>
    <property type="project" value="TreeGrafter"/>
</dbReference>
<evidence type="ECO:0000259" key="5">
    <source>
        <dbReference type="PROSITE" id="PS50931"/>
    </source>
</evidence>
<evidence type="ECO:0000313" key="6">
    <source>
        <dbReference type="EMBL" id="RGE44163.1"/>
    </source>
</evidence>
<comment type="similarity">
    <text evidence="1">Belongs to the LysR transcriptional regulatory family.</text>
</comment>
<dbReference type="PROSITE" id="PS50931">
    <property type="entry name" value="HTH_LYSR"/>
    <property type="match status" value="1"/>
</dbReference>
<dbReference type="Gene3D" id="3.40.190.290">
    <property type="match status" value="1"/>
</dbReference>
<dbReference type="GO" id="GO:0009089">
    <property type="term" value="P:lysine biosynthetic process via diaminopimelate"/>
    <property type="evidence" value="ECO:0007669"/>
    <property type="project" value="TreeGrafter"/>
</dbReference>
<dbReference type="PRINTS" id="PR00039">
    <property type="entry name" value="HTHLYSR"/>
</dbReference>
<dbReference type="Pfam" id="PF00126">
    <property type="entry name" value="HTH_1"/>
    <property type="match status" value="1"/>
</dbReference>
<dbReference type="InterPro" id="IPR000847">
    <property type="entry name" value="LysR_HTH_N"/>
</dbReference>
<keyword evidence="2" id="KW-0805">Transcription regulation</keyword>
<dbReference type="SUPFAM" id="SSF46785">
    <property type="entry name" value="Winged helix' DNA-binding domain"/>
    <property type="match status" value="1"/>
</dbReference>
<dbReference type="EMBL" id="QURR01000015">
    <property type="protein sequence ID" value="RGE44163.1"/>
    <property type="molecule type" value="Genomic_DNA"/>
</dbReference>
<feature type="domain" description="HTH lysR-type" evidence="5">
    <location>
        <begin position="13"/>
        <end position="70"/>
    </location>
</feature>
<dbReference type="Pfam" id="PF03466">
    <property type="entry name" value="LysR_substrate"/>
    <property type="match status" value="1"/>
</dbReference>
<keyword evidence="4" id="KW-0804">Transcription</keyword>
<organism evidence="6 7">
    <name type="scientific">Comamonas testosteroni</name>
    <name type="common">Pseudomonas testosteroni</name>
    <dbReference type="NCBI Taxonomy" id="285"/>
    <lineage>
        <taxon>Bacteria</taxon>
        <taxon>Pseudomonadati</taxon>
        <taxon>Pseudomonadota</taxon>
        <taxon>Betaproteobacteria</taxon>
        <taxon>Burkholderiales</taxon>
        <taxon>Comamonadaceae</taxon>
        <taxon>Comamonas</taxon>
    </lineage>
</organism>
<dbReference type="AlphaFoldDB" id="A0A373FJ55"/>
<keyword evidence="3" id="KW-0238">DNA-binding</keyword>
<reference evidence="6 7" key="1">
    <citation type="submission" date="2018-08" db="EMBL/GenBank/DDBJ databases">
        <title>Comamonas testosteroni strain SWCO2.</title>
        <authorList>
            <person name="Jiang N."/>
            <person name="Zhang X.Z."/>
        </authorList>
    </citation>
    <scope>NUCLEOTIDE SEQUENCE [LARGE SCALE GENOMIC DNA]</scope>
    <source>
        <strain evidence="6 7">SWCO2</strain>
    </source>
</reference>
<dbReference type="GO" id="GO:0043565">
    <property type="term" value="F:sequence-specific DNA binding"/>
    <property type="evidence" value="ECO:0007669"/>
    <property type="project" value="TreeGrafter"/>
</dbReference>
<protein>
    <submittedName>
        <fullName evidence="6">LysR family transcriptional regulator</fullName>
    </submittedName>
</protein>
<name>A0A373FJ55_COMTE</name>
<comment type="caution">
    <text evidence="6">The sequence shown here is derived from an EMBL/GenBank/DDBJ whole genome shotgun (WGS) entry which is preliminary data.</text>
</comment>
<evidence type="ECO:0000256" key="2">
    <source>
        <dbReference type="ARBA" id="ARBA00023015"/>
    </source>
</evidence>
<dbReference type="Gene3D" id="1.10.10.10">
    <property type="entry name" value="Winged helix-like DNA-binding domain superfamily/Winged helix DNA-binding domain"/>
    <property type="match status" value="1"/>
</dbReference>
<gene>
    <name evidence="6" type="ORF">DZC30_12965</name>
</gene>
<dbReference type="PANTHER" id="PTHR30427:SF1">
    <property type="entry name" value="TRANSCRIPTIONAL ACTIVATOR PROTEIN LYSR"/>
    <property type="match status" value="1"/>
</dbReference>
<proteinExistence type="inferred from homology"/>
<dbReference type="NCBIfam" id="NF008239">
    <property type="entry name" value="PRK11013.1"/>
    <property type="match status" value="1"/>
</dbReference>
<evidence type="ECO:0000256" key="4">
    <source>
        <dbReference type="ARBA" id="ARBA00023163"/>
    </source>
</evidence>
<evidence type="ECO:0000256" key="3">
    <source>
        <dbReference type="ARBA" id="ARBA00023125"/>
    </source>
</evidence>
<dbReference type="InterPro" id="IPR036388">
    <property type="entry name" value="WH-like_DNA-bd_sf"/>
</dbReference>
<dbReference type="InterPro" id="IPR036390">
    <property type="entry name" value="WH_DNA-bd_sf"/>
</dbReference>
<accession>A0A373FJ55</accession>
<dbReference type="InterPro" id="IPR005119">
    <property type="entry name" value="LysR_subst-bd"/>
</dbReference>
<sequence>MNDFQPDPAASRISHRHIEVFRAVMTAGSVTGAATLLYTSQPTVSRELARLEQLLGYALFERVQGRLRANARALLLWDEVQRSWHGLERVIDRAQELGRPQGAHISVLCLPALSHALLPGALARLYAQHGPVSASVATQEGPLLQEWMSAQRFDLGLTEQGDAPPGTRSQPLPAMDEVAVLPAHHPLAAKALLQAEDFADQPFISLARDDPYRQQIDACFAAAGVQRRLPLETHSAVAVCAMVQHGLGVAIVNPLTARACAGPQLVVRPLAFSVPFQVHLLLPLHRPSDMAVQWLADALMQESRHLAQTQV</sequence>
<dbReference type="SUPFAM" id="SSF53850">
    <property type="entry name" value="Periplasmic binding protein-like II"/>
    <property type="match status" value="1"/>
</dbReference>